<reference evidence="1" key="1">
    <citation type="submission" date="2017-06" db="EMBL/GenBank/DDBJ databases">
        <title>Novel phages from South African skin metaviromes.</title>
        <authorList>
            <person name="van Zyl L.J."/>
            <person name="Abrahams Y."/>
            <person name="Stander E.A."/>
            <person name="Kirby B.M."/>
            <person name="Clavaud C."/>
            <person name="Farcet C."/>
            <person name="Breton L."/>
            <person name="Trindade M.I."/>
        </authorList>
    </citation>
    <scope>NUCLEOTIDE SEQUENCE</scope>
</reference>
<evidence type="ECO:0000313" key="1">
    <source>
        <dbReference type="EMBL" id="ASN68168.1"/>
    </source>
</evidence>
<dbReference type="EMBL" id="MF417873">
    <property type="protein sequence ID" value="ASN68168.1"/>
    <property type="molecule type" value="Genomic_DNA"/>
</dbReference>
<name>A0A2H4J780_9CAUD</name>
<sequence>MSYGLQVVNDSGAISLDSEYARLCVFHKGTYNSGASVVFQNVVDTQEPPLVFIRPPNNGSLIQLGVLLEGSAGAWTGATVTSGQVHSGNIFVAAFSSKPLSTYGLRMWGADGKQIFDSAVQAAVFTRVAQNWTFTHAEQSGQGLITNWYSVPLNYALGDYLMINNARMPMMAGNNESRGTGLRYDFPAGLIRFSVTTVTNPTYFSLSAVFGKLAV</sequence>
<protein>
    <submittedName>
        <fullName evidence="1">Uncharacterized protein</fullName>
    </submittedName>
</protein>
<gene>
    <name evidence="1" type="ORF">7S5_46</name>
</gene>
<proteinExistence type="predicted"/>
<accession>A0A2H4J780</accession>
<organism evidence="1">
    <name type="scientific">uncultured Caudovirales phage</name>
    <dbReference type="NCBI Taxonomy" id="2100421"/>
    <lineage>
        <taxon>Viruses</taxon>
        <taxon>Duplodnaviria</taxon>
        <taxon>Heunggongvirae</taxon>
        <taxon>Uroviricota</taxon>
        <taxon>Caudoviricetes</taxon>
        <taxon>Peduoviridae</taxon>
        <taxon>Maltschvirus</taxon>
        <taxon>Maltschvirus maltsch</taxon>
    </lineage>
</organism>